<dbReference type="InterPro" id="IPR003661">
    <property type="entry name" value="HisK_dim/P_dom"/>
</dbReference>
<keyword evidence="12" id="KW-0812">Transmembrane</keyword>
<dbReference type="Pfam" id="PF00512">
    <property type="entry name" value="HisKA"/>
    <property type="match status" value="1"/>
</dbReference>
<dbReference type="Pfam" id="PF02518">
    <property type="entry name" value="HATPase_c"/>
    <property type="match status" value="1"/>
</dbReference>
<keyword evidence="4" id="KW-1003">Cell membrane</keyword>
<keyword evidence="12" id="KW-1133">Transmembrane helix</keyword>
<protein>
    <recommendedName>
        <fullName evidence="3">histidine kinase</fullName>
        <ecNumber evidence="3">2.7.13.3</ecNumber>
    </recommendedName>
</protein>
<dbReference type="InterPro" id="IPR005467">
    <property type="entry name" value="His_kinase_dom"/>
</dbReference>
<dbReference type="Proteomes" id="UP000736583">
    <property type="component" value="Unassembled WGS sequence"/>
</dbReference>
<evidence type="ECO:0000256" key="9">
    <source>
        <dbReference type="ARBA" id="ARBA00022840"/>
    </source>
</evidence>
<keyword evidence="16" id="KW-1185">Reference proteome</keyword>
<keyword evidence="5" id="KW-0597">Phosphoprotein</keyword>
<dbReference type="Pfam" id="PF00672">
    <property type="entry name" value="HAMP"/>
    <property type="match status" value="1"/>
</dbReference>
<evidence type="ECO:0000259" key="14">
    <source>
        <dbReference type="PROSITE" id="PS50885"/>
    </source>
</evidence>
<sequence length="413" mass="47083">MKNRIKKLIFGSVTRELFLTIILSFAFVALIVSFIPSPISDIIIYIIIILIYLLYIRKSNYIKTISQGSLENTIDLNGYDELKLKNRVKKIIFGSVTRELLATVILGIILIKSVSNMIIVLILIYLLIRTRTEYIKYMYSGINKISEGNLDYKIRVEGYDELATLAGEINNMSTNLKNKIEEERAVERLKSELITNVSHDLRTPLTALIGYIQLAADDNTSFEDKDKYAKISLENSKKLKVLIDDLFEYSKLESGGIKLKKVKVNIIEIIEQSIGELSIQAKERYIGFKKNFENSKVELLVDPSKIARVFENIIGNAIKYGVEGSDVNINLYENDENVIISFENRVDKILEKDLEKVFNRFYRTDESRNSEVSGSGLGLAIAKNIVELHGGKIWAENETDKFIINIELNREGL</sequence>
<dbReference type="PANTHER" id="PTHR45528:SF1">
    <property type="entry name" value="SENSOR HISTIDINE KINASE CPXA"/>
    <property type="match status" value="1"/>
</dbReference>
<evidence type="ECO:0000256" key="4">
    <source>
        <dbReference type="ARBA" id="ARBA00022475"/>
    </source>
</evidence>
<evidence type="ECO:0000256" key="2">
    <source>
        <dbReference type="ARBA" id="ARBA00004651"/>
    </source>
</evidence>
<keyword evidence="11 12" id="KW-0472">Membrane</keyword>
<name>A0ABS6EZJ4_9CLOT</name>
<dbReference type="InterPro" id="IPR003660">
    <property type="entry name" value="HAMP_dom"/>
</dbReference>
<dbReference type="PROSITE" id="PS50109">
    <property type="entry name" value="HIS_KIN"/>
    <property type="match status" value="1"/>
</dbReference>
<keyword evidence="7" id="KW-0547">Nucleotide-binding</keyword>
<feature type="domain" description="HAMP" evidence="14">
    <location>
        <begin position="129"/>
        <end position="181"/>
    </location>
</feature>
<dbReference type="CDD" id="cd06225">
    <property type="entry name" value="HAMP"/>
    <property type="match status" value="1"/>
</dbReference>
<evidence type="ECO:0000256" key="8">
    <source>
        <dbReference type="ARBA" id="ARBA00022777"/>
    </source>
</evidence>
<reference evidence="15 16" key="1">
    <citation type="submission" date="2021-06" db="EMBL/GenBank/DDBJ databases">
        <authorList>
            <person name="Sun Q."/>
            <person name="Li D."/>
        </authorList>
    </citation>
    <scope>NUCLEOTIDE SEQUENCE [LARGE SCALE GENOMIC DNA]</scope>
    <source>
        <strain evidence="15 16">MSJ-4</strain>
    </source>
</reference>
<evidence type="ECO:0000313" key="15">
    <source>
        <dbReference type="EMBL" id="MBU5591662.1"/>
    </source>
</evidence>
<comment type="catalytic activity">
    <reaction evidence="1">
        <text>ATP + protein L-histidine = ADP + protein N-phospho-L-histidine.</text>
        <dbReference type="EC" id="2.7.13.3"/>
    </reaction>
</comment>
<dbReference type="SMART" id="SM00387">
    <property type="entry name" value="HATPase_c"/>
    <property type="match status" value="1"/>
</dbReference>
<evidence type="ECO:0000256" key="1">
    <source>
        <dbReference type="ARBA" id="ARBA00000085"/>
    </source>
</evidence>
<feature type="transmembrane region" description="Helical" evidence="12">
    <location>
        <begin position="12"/>
        <end position="32"/>
    </location>
</feature>
<evidence type="ECO:0000256" key="12">
    <source>
        <dbReference type="SAM" id="Phobius"/>
    </source>
</evidence>
<dbReference type="EC" id="2.7.13.3" evidence="3"/>
<proteinExistence type="predicted"/>
<gene>
    <name evidence="15" type="ORF">KQI89_07775</name>
</gene>
<accession>A0ABS6EZJ4</accession>
<evidence type="ECO:0000256" key="3">
    <source>
        <dbReference type="ARBA" id="ARBA00012438"/>
    </source>
</evidence>
<keyword evidence="10" id="KW-0902">Two-component regulatory system</keyword>
<dbReference type="InterPro" id="IPR050398">
    <property type="entry name" value="HssS/ArlS-like"/>
</dbReference>
<feature type="domain" description="Histidine kinase" evidence="13">
    <location>
        <begin position="196"/>
        <end position="412"/>
    </location>
</feature>
<evidence type="ECO:0000313" key="16">
    <source>
        <dbReference type="Proteomes" id="UP000736583"/>
    </source>
</evidence>
<keyword evidence="6" id="KW-0808">Transferase</keyword>
<evidence type="ECO:0000256" key="7">
    <source>
        <dbReference type="ARBA" id="ARBA00022741"/>
    </source>
</evidence>
<comment type="subcellular location">
    <subcellularLocation>
        <location evidence="2">Cell membrane</location>
        <topology evidence="2">Multi-pass membrane protein</topology>
    </subcellularLocation>
</comment>
<comment type="caution">
    <text evidence="15">The sequence shown here is derived from an EMBL/GenBank/DDBJ whole genome shotgun (WGS) entry which is preliminary data.</text>
</comment>
<evidence type="ECO:0000256" key="11">
    <source>
        <dbReference type="ARBA" id="ARBA00023136"/>
    </source>
</evidence>
<keyword evidence="8" id="KW-0418">Kinase</keyword>
<organism evidence="15 16">
    <name type="scientific">Clostridium simiarum</name>
    <dbReference type="NCBI Taxonomy" id="2841506"/>
    <lineage>
        <taxon>Bacteria</taxon>
        <taxon>Bacillati</taxon>
        <taxon>Bacillota</taxon>
        <taxon>Clostridia</taxon>
        <taxon>Eubacteriales</taxon>
        <taxon>Clostridiaceae</taxon>
        <taxon>Clostridium</taxon>
    </lineage>
</organism>
<feature type="transmembrane region" description="Helical" evidence="12">
    <location>
        <begin position="100"/>
        <end position="128"/>
    </location>
</feature>
<dbReference type="SMART" id="SM00388">
    <property type="entry name" value="HisKA"/>
    <property type="match status" value="1"/>
</dbReference>
<evidence type="ECO:0000256" key="10">
    <source>
        <dbReference type="ARBA" id="ARBA00023012"/>
    </source>
</evidence>
<dbReference type="InterPro" id="IPR003594">
    <property type="entry name" value="HATPase_dom"/>
</dbReference>
<dbReference type="CDD" id="cd00082">
    <property type="entry name" value="HisKA"/>
    <property type="match status" value="1"/>
</dbReference>
<feature type="transmembrane region" description="Helical" evidence="12">
    <location>
        <begin position="38"/>
        <end position="56"/>
    </location>
</feature>
<dbReference type="SMART" id="SM00304">
    <property type="entry name" value="HAMP"/>
    <property type="match status" value="1"/>
</dbReference>
<dbReference type="RefSeq" id="WP_216456595.1">
    <property type="nucleotide sequence ID" value="NZ_JAHLQL010000001.1"/>
</dbReference>
<dbReference type="EMBL" id="JAHLQL010000001">
    <property type="protein sequence ID" value="MBU5591662.1"/>
    <property type="molecule type" value="Genomic_DNA"/>
</dbReference>
<evidence type="ECO:0000256" key="6">
    <source>
        <dbReference type="ARBA" id="ARBA00022679"/>
    </source>
</evidence>
<evidence type="ECO:0000259" key="13">
    <source>
        <dbReference type="PROSITE" id="PS50109"/>
    </source>
</evidence>
<dbReference type="PROSITE" id="PS50885">
    <property type="entry name" value="HAMP"/>
    <property type="match status" value="1"/>
</dbReference>
<evidence type="ECO:0000256" key="5">
    <source>
        <dbReference type="ARBA" id="ARBA00022553"/>
    </source>
</evidence>
<keyword evidence="9" id="KW-0067">ATP-binding</keyword>
<dbReference type="PANTHER" id="PTHR45528">
    <property type="entry name" value="SENSOR HISTIDINE KINASE CPXA"/>
    <property type="match status" value="1"/>
</dbReference>